<name>A0A0M8JQI8_9CHLR</name>
<dbReference type="Proteomes" id="UP000050501">
    <property type="component" value="Unassembled WGS sequence"/>
</dbReference>
<protein>
    <submittedName>
        <fullName evidence="2">Uncharacterized protein</fullName>
    </submittedName>
</protein>
<sequence length="263" mass="29581">METCPNCKKEYDGQKAQYNCPYCGRGRWLEIIITLLLSAACIGLIVFAVPMKITSIFWRVIVYIFTVSGAIMIFPGLGGLFKGLRARRHPIETPSQQPENLTPEGQARFKEAQRKETEAYLQPYYFFSSPNPSLMDALHTLFQARPQPFIHKVRRGSIRPEVLLELKTASADLPFSGEFFVLNQSKMMKSMTEVVHSMANQSLGHPVHIVSVSIDRAGGSWMQDVFKTFTEEAMKQGIMPPHLYVTDSARDADYLIGISQPGS</sequence>
<gene>
    <name evidence="3" type="ORF">ADN01_04445</name>
    <name evidence="2" type="ORF">LSAC_03659</name>
</gene>
<keyword evidence="1" id="KW-1133">Transmembrane helix</keyword>
<dbReference type="AlphaFoldDB" id="A0A0M8JQI8"/>
<evidence type="ECO:0000313" key="2">
    <source>
        <dbReference type="EMBL" id="GAP19747.1"/>
    </source>
</evidence>
<feature type="transmembrane region" description="Helical" evidence="1">
    <location>
        <begin position="28"/>
        <end position="50"/>
    </location>
</feature>
<evidence type="ECO:0000256" key="1">
    <source>
        <dbReference type="SAM" id="Phobius"/>
    </source>
</evidence>
<evidence type="ECO:0000313" key="3">
    <source>
        <dbReference type="EMBL" id="KPL87422.1"/>
    </source>
</evidence>
<proteinExistence type="predicted"/>
<keyword evidence="4" id="KW-1185">Reference proteome</keyword>
<keyword evidence="1" id="KW-0472">Membrane</keyword>
<dbReference type="EMBL" id="LGCM01000019">
    <property type="protein sequence ID" value="KPL87422.1"/>
    <property type="molecule type" value="Genomic_DNA"/>
</dbReference>
<accession>A0A0M8JQI8</accession>
<keyword evidence="1" id="KW-0812">Transmembrane</keyword>
<organism evidence="2">
    <name type="scientific">Levilinea saccharolytica</name>
    <dbReference type="NCBI Taxonomy" id="229921"/>
    <lineage>
        <taxon>Bacteria</taxon>
        <taxon>Bacillati</taxon>
        <taxon>Chloroflexota</taxon>
        <taxon>Anaerolineae</taxon>
        <taxon>Anaerolineales</taxon>
        <taxon>Anaerolineaceae</taxon>
        <taxon>Levilinea</taxon>
    </lineage>
</organism>
<reference evidence="3 4" key="2">
    <citation type="submission" date="2015-07" db="EMBL/GenBank/DDBJ databases">
        <title>Genome sequence of Levilinea saccharolytica DSM 16555.</title>
        <authorList>
            <person name="Hemp J."/>
            <person name="Ward L.M."/>
            <person name="Pace L.A."/>
            <person name="Fischer W.W."/>
        </authorList>
    </citation>
    <scope>NUCLEOTIDE SEQUENCE [LARGE SCALE GENOMIC DNA]</scope>
    <source>
        <strain evidence="3 4">KIBI-1</strain>
    </source>
</reference>
<reference evidence="2" key="1">
    <citation type="journal article" date="2015" name="Genome Announc.">
        <title>Draft Genome Sequences of Anaerolinea thermolimosa IMO-1, Bellilinea caldifistulae GOMI-1, Leptolinea tardivitalis YMTK-2, Levilinea saccharolytica KIBI-1, Longilinea arvoryzae KOME-1, Previously Described as Members of the Class Anaerolineae (Chloroflexi).</title>
        <authorList>
            <person name="Matsuura N."/>
            <person name="Tourlousse M.D."/>
            <person name="Ohashi A."/>
            <person name="Hugenholtz P."/>
            <person name="Sekiguchi Y."/>
        </authorList>
    </citation>
    <scope>NUCLEOTIDE SEQUENCE</scope>
    <source>
        <strain evidence="2">KIBI-1</strain>
    </source>
</reference>
<feature type="transmembrane region" description="Helical" evidence="1">
    <location>
        <begin position="56"/>
        <end position="81"/>
    </location>
</feature>
<dbReference type="RefSeq" id="WP_062419998.1">
    <property type="nucleotide sequence ID" value="NZ_BBXZ01000191.1"/>
</dbReference>
<dbReference type="EMBL" id="DF967975">
    <property type="protein sequence ID" value="GAP19747.1"/>
    <property type="molecule type" value="Genomic_DNA"/>
</dbReference>
<evidence type="ECO:0000313" key="4">
    <source>
        <dbReference type="Proteomes" id="UP000050501"/>
    </source>
</evidence>